<dbReference type="SUPFAM" id="SSF53155">
    <property type="entry name" value="Methylated DNA-protein cysteine methyltransferase domain"/>
    <property type="match status" value="1"/>
</dbReference>
<feature type="domain" description="Methylguanine DNA methyltransferase ribonuclease-like" evidence="8">
    <location>
        <begin position="11"/>
        <end position="83"/>
    </location>
</feature>
<evidence type="ECO:0000256" key="4">
    <source>
        <dbReference type="ARBA" id="ARBA00022763"/>
    </source>
</evidence>
<dbReference type="PANTHER" id="PTHR10815">
    <property type="entry name" value="METHYLATED-DNA--PROTEIN-CYSTEINE METHYLTRANSFERASE"/>
    <property type="match status" value="1"/>
</dbReference>
<dbReference type="Pfam" id="PF02870">
    <property type="entry name" value="Methyltransf_1N"/>
    <property type="match status" value="1"/>
</dbReference>
<organism evidence="9 10">
    <name type="scientific">Sporosarcina quadrami</name>
    <dbReference type="NCBI Taxonomy" id="2762234"/>
    <lineage>
        <taxon>Bacteria</taxon>
        <taxon>Bacillati</taxon>
        <taxon>Bacillota</taxon>
        <taxon>Bacilli</taxon>
        <taxon>Bacillales</taxon>
        <taxon>Caryophanaceae</taxon>
        <taxon>Sporosarcina</taxon>
    </lineage>
</organism>
<dbReference type="InterPro" id="IPR036631">
    <property type="entry name" value="MGMT_N_sf"/>
</dbReference>
<dbReference type="InterPro" id="IPR036388">
    <property type="entry name" value="WH-like_DNA-bd_sf"/>
</dbReference>
<keyword evidence="4" id="KW-0227">DNA damage</keyword>
<evidence type="ECO:0000313" key="9">
    <source>
        <dbReference type="EMBL" id="MBD7985029.1"/>
    </source>
</evidence>
<comment type="caution">
    <text evidence="9">The sequence shown here is derived from an EMBL/GenBank/DDBJ whole genome shotgun (WGS) entry which is preliminary data.</text>
</comment>
<sequence>MDSKKTFYWTLFLHNEWSLYVASTEKGICYIGSNNASFDELLKWGERHFNGAKLIENPSAFETNKLIEYLDGRRINIELPIDLRGTDFQQQVWKLVMDVPYGETASYKKIAERLGRPSAVRAVAGAIGANPVLFIVPCHRIIASNGKLTGFRGGLPMKESLLRLEKEYKQQ</sequence>
<feature type="domain" description="Methylated-DNA-[protein]-cysteine S-methyltransferase DNA binding" evidence="7">
    <location>
        <begin position="87"/>
        <end position="166"/>
    </location>
</feature>
<dbReference type="Pfam" id="PF01035">
    <property type="entry name" value="DNA_binding_1"/>
    <property type="match status" value="1"/>
</dbReference>
<keyword evidence="2" id="KW-0489">Methyltransferase</keyword>
<dbReference type="InterPro" id="IPR001497">
    <property type="entry name" value="MethylDNA_cys_MeTrfase_AS"/>
</dbReference>
<keyword evidence="5" id="KW-0234">DNA repair</keyword>
<dbReference type="Gene3D" id="3.30.160.70">
    <property type="entry name" value="Methylated DNA-protein cysteine methyltransferase domain"/>
    <property type="match status" value="1"/>
</dbReference>
<dbReference type="Proteomes" id="UP000626786">
    <property type="component" value="Unassembled WGS sequence"/>
</dbReference>
<evidence type="ECO:0000313" key="10">
    <source>
        <dbReference type="Proteomes" id="UP000626786"/>
    </source>
</evidence>
<evidence type="ECO:0000256" key="3">
    <source>
        <dbReference type="ARBA" id="ARBA00022679"/>
    </source>
</evidence>
<accession>A0ABR8UAF5</accession>
<protein>
    <submittedName>
        <fullName evidence="9">Methylated-DNA--[protein]-cysteine S-methyltransferase</fullName>
    </submittedName>
</protein>
<dbReference type="RefSeq" id="WP_191694776.1">
    <property type="nucleotide sequence ID" value="NZ_JACSQN010000008.1"/>
</dbReference>
<evidence type="ECO:0000256" key="5">
    <source>
        <dbReference type="ARBA" id="ARBA00023204"/>
    </source>
</evidence>
<evidence type="ECO:0000259" key="8">
    <source>
        <dbReference type="Pfam" id="PF02870"/>
    </source>
</evidence>
<reference evidence="9 10" key="1">
    <citation type="submission" date="2020-08" db="EMBL/GenBank/DDBJ databases">
        <title>A Genomic Blueprint of the Chicken Gut Microbiome.</title>
        <authorList>
            <person name="Gilroy R."/>
            <person name="Ravi A."/>
            <person name="Getino M."/>
            <person name="Pursley I."/>
            <person name="Horton D.L."/>
            <person name="Alikhan N.-F."/>
            <person name="Baker D."/>
            <person name="Gharbi K."/>
            <person name="Hall N."/>
            <person name="Watson M."/>
            <person name="Adriaenssens E.M."/>
            <person name="Foster-Nyarko E."/>
            <person name="Jarju S."/>
            <person name="Secka A."/>
            <person name="Antonio M."/>
            <person name="Oren A."/>
            <person name="Chaudhuri R."/>
            <person name="La Ragione R.M."/>
            <person name="Hildebrand F."/>
            <person name="Pallen M.J."/>
        </authorList>
    </citation>
    <scope>NUCLEOTIDE SEQUENCE [LARGE SCALE GENOMIC DNA]</scope>
    <source>
        <strain evidence="9 10">Sa2YVA2</strain>
    </source>
</reference>
<dbReference type="PANTHER" id="PTHR10815:SF12">
    <property type="entry name" value="METHYLATED-DNA--PROTEIN-CYSTEINE METHYLTRANSFERASE, INDUCIBLE"/>
    <property type="match status" value="1"/>
</dbReference>
<dbReference type="InterPro" id="IPR014048">
    <property type="entry name" value="MethylDNA_cys_MeTrfase_DNA-bd"/>
</dbReference>
<dbReference type="SUPFAM" id="SSF46767">
    <property type="entry name" value="Methylated DNA-protein cysteine methyltransferase, C-terminal domain"/>
    <property type="match status" value="1"/>
</dbReference>
<dbReference type="Gene3D" id="1.10.10.10">
    <property type="entry name" value="Winged helix-like DNA-binding domain superfamily/Winged helix DNA-binding domain"/>
    <property type="match status" value="1"/>
</dbReference>
<comment type="catalytic activity">
    <reaction evidence="1">
        <text>a 4-O-methyl-thymidine in DNA + L-cysteinyl-[protein] = a thymidine in DNA + S-methyl-L-cysteinyl-[protein]</text>
        <dbReference type="Rhea" id="RHEA:53428"/>
        <dbReference type="Rhea" id="RHEA-COMP:10131"/>
        <dbReference type="Rhea" id="RHEA-COMP:10132"/>
        <dbReference type="Rhea" id="RHEA-COMP:13555"/>
        <dbReference type="Rhea" id="RHEA-COMP:13556"/>
        <dbReference type="ChEBI" id="CHEBI:29950"/>
        <dbReference type="ChEBI" id="CHEBI:82612"/>
        <dbReference type="ChEBI" id="CHEBI:137386"/>
        <dbReference type="ChEBI" id="CHEBI:137387"/>
        <dbReference type="EC" id="2.1.1.63"/>
    </reaction>
</comment>
<name>A0ABR8UAF5_9BACL</name>
<evidence type="ECO:0000256" key="1">
    <source>
        <dbReference type="ARBA" id="ARBA00001286"/>
    </source>
</evidence>
<proteinExistence type="predicted"/>
<gene>
    <name evidence="9" type="ORF">H9649_10560</name>
</gene>
<evidence type="ECO:0000256" key="6">
    <source>
        <dbReference type="ARBA" id="ARBA00049348"/>
    </source>
</evidence>
<comment type="catalytic activity">
    <reaction evidence="6">
        <text>a 6-O-methyl-2'-deoxyguanosine in DNA + L-cysteinyl-[protein] = S-methyl-L-cysteinyl-[protein] + a 2'-deoxyguanosine in DNA</text>
        <dbReference type="Rhea" id="RHEA:24000"/>
        <dbReference type="Rhea" id="RHEA-COMP:10131"/>
        <dbReference type="Rhea" id="RHEA-COMP:10132"/>
        <dbReference type="Rhea" id="RHEA-COMP:11367"/>
        <dbReference type="Rhea" id="RHEA-COMP:11368"/>
        <dbReference type="ChEBI" id="CHEBI:29950"/>
        <dbReference type="ChEBI" id="CHEBI:82612"/>
        <dbReference type="ChEBI" id="CHEBI:85445"/>
        <dbReference type="ChEBI" id="CHEBI:85448"/>
        <dbReference type="EC" id="2.1.1.63"/>
    </reaction>
</comment>
<dbReference type="EMBL" id="JACSQN010000008">
    <property type="protein sequence ID" value="MBD7985029.1"/>
    <property type="molecule type" value="Genomic_DNA"/>
</dbReference>
<dbReference type="InterPro" id="IPR008332">
    <property type="entry name" value="MethylG_MeTrfase_N"/>
</dbReference>
<keyword evidence="10" id="KW-1185">Reference proteome</keyword>
<evidence type="ECO:0000259" key="7">
    <source>
        <dbReference type="Pfam" id="PF01035"/>
    </source>
</evidence>
<dbReference type="InterPro" id="IPR036217">
    <property type="entry name" value="MethylDNA_cys_MeTrfase_DNAb"/>
</dbReference>
<dbReference type="NCBIfam" id="TIGR00589">
    <property type="entry name" value="ogt"/>
    <property type="match status" value="1"/>
</dbReference>
<dbReference type="CDD" id="cd06445">
    <property type="entry name" value="ATase"/>
    <property type="match status" value="1"/>
</dbReference>
<dbReference type="PROSITE" id="PS00374">
    <property type="entry name" value="MGMT"/>
    <property type="match status" value="1"/>
</dbReference>
<evidence type="ECO:0000256" key="2">
    <source>
        <dbReference type="ARBA" id="ARBA00022603"/>
    </source>
</evidence>
<keyword evidence="3" id="KW-0808">Transferase</keyword>